<dbReference type="InterPro" id="IPR011990">
    <property type="entry name" value="TPR-like_helical_dom_sf"/>
</dbReference>
<accession>A1WQ27</accession>
<dbReference type="Proteomes" id="UP000000374">
    <property type="component" value="Chromosome"/>
</dbReference>
<dbReference type="eggNOG" id="ENOG5032S03">
    <property type="taxonomic scope" value="Bacteria"/>
</dbReference>
<dbReference type="HOGENOM" id="CLU_1486426_0_0_4"/>
<dbReference type="RefSeq" id="WP_011811721.1">
    <property type="nucleotide sequence ID" value="NC_008786.1"/>
</dbReference>
<gene>
    <name evidence="2" type="ordered locus">Veis_4029</name>
</gene>
<dbReference type="OrthoDB" id="8685511at2"/>
<protein>
    <submittedName>
        <fullName evidence="2">Putative MxaK-like protein</fullName>
    </submittedName>
</protein>
<evidence type="ECO:0000256" key="1">
    <source>
        <dbReference type="SAM" id="SignalP"/>
    </source>
</evidence>
<dbReference type="EMBL" id="CP000542">
    <property type="protein sequence ID" value="ABM59734.1"/>
    <property type="molecule type" value="Genomic_DNA"/>
</dbReference>
<sequence>MRRGTIHLLFAAAALACGAFAADHALQLHQLGRIRQAVAAANADTAADIPEARLAQALALARAGRHDAALAIYDGLIQPGRIDALGQTARFNLGNMLLRKARASAADDAFAAQALLELAKQRYRDVLRAQPDDWDARYNLERALWLAPEIQDMFGAETDDMPKELLRVKVPSLPPGDLP</sequence>
<dbReference type="PROSITE" id="PS51257">
    <property type="entry name" value="PROKAR_LIPOPROTEIN"/>
    <property type="match status" value="1"/>
</dbReference>
<reference evidence="3" key="1">
    <citation type="submission" date="2006-12" db="EMBL/GenBank/DDBJ databases">
        <title>Complete sequence of chromosome 1 of Verminephrobacter eiseniae EF01-2.</title>
        <authorList>
            <person name="Copeland A."/>
            <person name="Lucas S."/>
            <person name="Lapidus A."/>
            <person name="Barry K."/>
            <person name="Detter J.C."/>
            <person name="Glavina del Rio T."/>
            <person name="Dalin E."/>
            <person name="Tice H."/>
            <person name="Pitluck S."/>
            <person name="Chertkov O."/>
            <person name="Brettin T."/>
            <person name="Bruce D."/>
            <person name="Han C."/>
            <person name="Tapia R."/>
            <person name="Gilna P."/>
            <person name="Schmutz J."/>
            <person name="Larimer F."/>
            <person name="Land M."/>
            <person name="Hauser L."/>
            <person name="Kyrpides N."/>
            <person name="Kim E."/>
            <person name="Stahl D."/>
            <person name="Richardson P."/>
        </authorList>
    </citation>
    <scope>NUCLEOTIDE SEQUENCE [LARGE SCALE GENOMIC DNA]</scope>
    <source>
        <strain evidence="3">EF01-2</strain>
    </source>
</reference>
<dbReference type="KEGG" id="vei:Veis_4029"/>
<keyword evidence="1" id="KW-0732">Signal</keyword>
<feature type="signal peptide" evidence="1">
    <location>
        <begin position="1"/>
        <end position="21"/>
    </location>
</feature>
<dbReference type="SUPFAM" id="SSF48452">
    <property type="entry name" value="TPR-like"/>
    <property type="match status" value="1"/>
</dbReference>
<dbReference type="GeneID" id="76462376"/>
<proteinExistence type="predicted"/>
<dbReference type="Gene3D" id="1.25.40.10">
    <property type="entry name" value="Tetratricopeptide repeat domain"/>
    <property type="match status" value="1"/>
</dbReference>
<dbReference type="STRING" id="391735.Veis_4029"/>
<name>A1WQ27_VEREI</name>
<evidence type="ECO:0000313" key="3">
    <source>
        <dbReference type="Proteomes" id="UP000000374"/>
    </source>
</evidence>
<keyword evidence="3" id="KW-1185">Reference proteome</keyword>
<dbReference type="AlphaFoldDB" id="A1WQ27"/>
<evidence type="ECO:0000313" key="2">
    <source>
        <dbReference type="EMBL" id="ABM59734.1"/>
    </source>
</evidence>
<organism evidence="2 3">
    <name type="scientific">Verminephrobacter eiseniae (strain EF01-2)</name>
    <dbReference type="NCBI Taxonomy" id="391735"/>
    <lineage>
        <taxon>Bacteria</taxon>
        <taxon>Pseudomonadati</taxon>
        <taxon>Pseudomonadota</taxon>
        <taxon>Betaproteobacteria</taxon>
        <taxon>Burkholderiales</taxon>
        <taxon>Comamonadaceae</taxon>
        <taxon>Verminephrobacter</taxon>
    </lineage>
</organism>
<feature type="chain" id="PRO_5002640023" evidence="1">
    <location>
        <begin position="22"/>
        <end position="179"/>
    </location>
</feature>